<proteinExistence type="predicted"/>
<dbReference type="EMBL" id="JACXVP010000007">
    <property type="protein sequence ID" value="KAG5597829.1"/>
    <property type="molecule type" value="Genomic_DNA"/>
</dbReference>
<dbReference type="Proteomes" id="UP000824120">
    <property type="component" value="Chromosome 7"/>
</dbReference>
<evidence type="ECO:0000313" key="2">
    <source>
        <dbReference type="EMBL" id="KAG5597829.1"/>
    </source>
</evidence>
<evidence type="ECO:0000313" key="3">
    <source>
        <dbReference type="Proteomes" id="UP000824120"/>
    </source>
</evidence>
<gene>
    <name evidence="2" type="ORF">H5410_039061</name>
</gene>
<name>A0A9J5YCJ1_SOLCO</name>
<keyword evidence="3" id="KW-1185">Reference proteome</keyword>
<comment type="caution">
    <text evidence="2">The sequence shown here is derived from an EMBL/GenBank/DDBJ whole genome shotgun (WGS) entry which is preliminary data.</text>
</comment>
<accession>A0A9J5YCJ1</accession>
<evidence type="ECO:0000256" key="1">
    <source>
        <dbReference type="SAM" id="MobiDB-lite"/>
    </source>
</evidence>
<protein>
    <submittedName>
        <fullName evidence="2">Uncharacterized protein</fullName>
    </submittedName>
</protein>
<reference evidence="2 3" key="1">
    <citation type="submission" date="2020-09" db="EMBL/GenBank/DDBJ databases">
        <title>De no assembly of potato wild relative species, Solanum commersonii.</title>
        <authorList>
            <person name="Cho K."/>
        </authorList>
    </citation>
    <scope>NUCLEOTIDE SEQUENCE [LARGE SCALE GENOMIC DNA]</scope>
    <source>
        <strain evidence="2">LZ3.2</strain>
        <tissue evidence="2">Leaf</tissue>
    </source>
</reference>
<dbReference type="AlphaFoldDB" id="A0A9J5YCJ1"/>
<organism evidence="2 3">
    <name type="scientific">Solanum commersonii</name>
    <name type="common">Commerson's wild potato</name>
    <name type="synonym">Commerson's nightshade</name>
    <dbReference type="NCBI Taxonomy" id="4109"/>
    <lineage>
        <taxon>Eukaryota</taxon>
        <taxon>Viridiplantae</taxon>
        <taxon>Streptophyta</taxon>
        <taxon>Embryophyta</taxon>
        <taxon>Tracheophyta</taxon>
        <taxon>Spermatophyta</taxon>
        <taxon>Magnoliopsida</taxon>
        <taxon>eudicotyledons</taxon>
        <taxon>Gunneridae</taxon>
        <taxon>Pentapetalae</taxon>
        <taxon>asterids</taxon>
        <taxon>lamiids</taxon>
        <taxon>Solanales</taxon>
        <taxon>Solanaceae</taxon>
        <taxon>Solanoideae</taxon>
        <taxon>Solaneae</taxon>
        <taxon>Solanum</taxon>
    </lineage>
</organism>
<sequence>MAISKLFSLIGKKLQSTAANRIKQVILPYVQRGCSNLSERPEVRDCRQWLIYNSPRMISEKIANTTRDHIAERLSVYVANGVVVEEKRKKNPLGEIVQQSEREEGVNVVLGVNDEVADPGFYDYGLMGARSPEMVHVGPPLNDDDSEQKASGNQESGGVENAEEEFHLDLAIMISLLDSKISCQSESTDKHILNEKLVKLKETRKSQGDNPKMGNHMERQVFDLCMILWGR</sequence>
<feature type="region of interest" description="Disordered" evidence="1">
    <location>
        <begin position="134"/>
        <end position="160"/>
    </location>
</feature>